<dbReference type="OrthoDB" id="21470at2759"/>
<comment type="caution">
    <text evidence="4">The sequence shown here is derived from an EMBL/GenBank/DDBJ whole genome shotgun (WGS) entry which is preliminary data.</text>
</comment>
<dbReference type="PROSITE" id="PS50158">
    <property type="entry name" value="ZF_CCHC"/>
    <property type="match status" value="1"/>
</dbReference>
<evidence type="ECO:0000313" key="4">
    <source>
        <dbReference type="EMBL" id="RLM56240.1"/>
    </source>
</evidence>
<dbReference type="Gene3D" id="4.10.60.10">
    <property type="entry name" value="Zinc finger, CCHC-type"/>
    <property type="match status" value="1"/>
</dbReference>
<evidence type="ECO:0000313" key="5">
    <source>
        <dbReference type="Proteomes" id="UP000275267"/>
    </source>
</evidence>
<reference evidence="5" key="1">
    <citation type="journal article" date="2019" name="Nat. Commun.">
        <title>The genome of broomcorn millet.</title>
        <authorList>
            <person name="Zou C."/>
            <person name="Miki D."/>
            <person name="Li D."/>
            <person name="Tang Q."/>
            <person name="Xiao L."/>
            <person name="Rajput S."/>
            <person name="Deng P."/>
            <person name="Jia W."/>
            <person name="Huang R."/>
            <person name="Zhang M."/>
            <person name="Sun Y."/>
            <person name="Hu J."/>
            <person name="Fu X."/>
            <person name="Schnable P.S."/>
            <person name="Li F."/>
            <person name="Zhang H."/>
            <person name="Feng B."/>
            <person name="Zhu X."/>
            <person name="Liu R."/>
            <person name="Schnable J.C."/>
            <person name="Zhu J.-K."/>
            <person name="Zhang H."/>
        </authorList>
    </citation>
    <scope>NUCLEOTIDE SEQUENCE [LARGE SCALE GENOMIC DNA]</scope>
</reference>
<keyword evidence="5" id="KW-1185">Reference proteome</keyword>
<dbReference type="SUPFAM" id="SSF57756">
    <property type="entry name" value="Retrovirus zinc finger-like domains"/>
    <property type="match status" value="1"/>
</dbReference>
<organism evidence="4 5">
    <name type="scientific">Panicum miliaceum</name>
    <name type="common">Proso millet</name>
    <name type="synonym">Broomcorn millet</name>
    <dbReference type="NCBI Taxonomy" id="4540"/>
    <lineage>
        <taxon>Eukaryota</taxon>
        <taxon>Viridiplantae</taxon>
        <taxon>Streptophyta</taxon>
        <taxon>Embryophyta</taxon>
        <taxon>Tracheophyta</taxon>
        <taxon>Spermatophyta</taxon>
        <taxon>Magnoliopsida</taxon>
        <taxon>Liliopsida</taxon>
        <taxon>Poales</taxon>
        <taxon>Poaceae</taxon>
        <taxon>PACMAD clade</taxon>
        <taxon>Panicoideae</taxon>
        <taxon>Panicodae</taxon>
        <taxon>Paniceae</taxon>
        <taxon>Panicinae</taxon>
        <taxon>Panicum</taxon>
        <taxon>Panicum sect. Panicum</taxon>
    </lineage>
</organism>
<dbReference type="AlphaFoldDB" id="A0A3L6PFG9"/>
<keyword evidence="1" id="KW-0862">Zinc</keyword>
<dbReference type="EMBL" id="PQIB02000018">
    <property type="protein sequence ID" value="RLM56240.1"/>
    <property type="molecule type" value="Genomic_DNA"/>
</dbReference>
<dbReference type="Proteomes" id="UP000275267">
    <property type="component" value="Unassembled WGS sequence"/>
</dbReference>
<name>A0A3L6PFG9_PANMI</name>
<dbReference type="SMART" id="SM00343">
    <property type="entry name" value="ZnF_C2HC"/>
    <property type="match status" value="1"/>
</dbReference>
<dbReference type="GO" id="GO:0003676">
    <property type="term" value="F:nucleic acid binding"/>
    <property type="evidence" value="ECO:0007669"/>
    <property type="project" value="InterPro"/>
</dbReference>
<keyword evidence="1" id="KW-0479">Metal-binding</keyword>
<evidence type="ECO:0000259" key="3">
    <source>
        <dbReference type="PROSITE" id="PS50158"/>
    </source>
</evidence>
<feature type="region of interest" description="Disordered" evidence="2">
    <location>
        <begin position="45"/>
        <end position="67"/>
    </location>
</feature>
<gene>
    <name evidence="4" type="ORF">C2845_PM10G12110</name>
</gene>
<accession>A0A3L6PFG9</accession>
<sequence length="67" mass="7798">MKKLEKGATVTCFKCHQEGHKSYKCPQPKKMVPDEKNKKSFTIKSSLIYTKPNQRNKSKSTSYFINK</sequence>
<dbReference type="GO" id="GO:0008270">
    <property type="term" value="F:zinc ion binding"/>
    <property type="evidence" value="ECO:0007669"/>
    <property type="project" value="UniProtKB-KW"/>
</dbReference>
<keyword evidence="1" id="KW-0863">Zinc-finger</keyword>
<feature type="domain" description="CCHC-type" evidence="3">
    <location>
        <begin position="12"/>
        <end position="27"/>
    </location>
</feature>
<dbReference type="InterPro" id="IPR001878">
    <property type="entry name" value="Znf_CCHC"/>
</dbReference>
<proteinExistence type="predicted"/>
<dbReference type="InterPro" id="IPR036875">
    <property type="entry name" value="Znf_CCHC_sf"/>
</dbReference>
<evidence type="ECO:0000256" key="2">
    <source>
        <dbReference type="SAM" id="MobiDB-lite"/>
    </source>
</evidence>
<evidence type="ECO:0000256" key="1">
    <source>
        <dbReference type="PROSITE-ProRule" id="PRU00047"/>
    </source>
</evidence>
<protein>
    <recommendedName>
        <fullName evidence="3">CCHC-type domain-containing protein</fullName>
    </recommendedName>
</protein>